<evidence type="ECO:0000313" key="3">
    <source>
        <dbReference type="EMBL" id="SBV96169.1"/>
    </source>
</evidence>
<dbReference type="CDD" id="cd00093">
    <property type="entry name" value="HTH_XRE"/>
    <property type="match status" value="1"/>
</dbReference>
<dbReference type="Pfam" id="PF01381">
    <property type="entry name" value="HTH_3"/>
    <property type="match status" value="1"/>
</dbReference>
<dbReference type="PANTHER" id="PTHR46558">
    <property type="entry name" value="TRACRIPTIONAL REGULATORY PROTEIN-RELATED-RELATED"/>
    <property type="match status" value="1"/>
</dbReference>
<dbReference type="SMART" id="SM00530">
    <property type="entry name" value="HTH_XRE"/>
    <property type="match status" value="1"/>
</dbReference>
<gene>
    <name evidence="3" type="ORF">KL86CLO1_10741</name>
</gene>
<protein>
    <submittedName>
        <fullName evidence="3">Putative DNA-binding helix-turn-helix protein</fullName>
    </submittedName>
</protein>
<keyword evidence="1 3" id="KW-0238">DNA-binding</keyword>
<dbReference type="SUPFAM" id="SSF47413">
    <property type="entry name" value="lambda repressor-like DNA-binding domains"/>
    <property type="match status" value="1"/>
</dbReference>
<dbReference type="PANTHER" id="PTHR46558:SF4">
    <property type="entry name" value="DNA-BIDING PHAGE PROTEIN"/>
    <property type="match status" value="1"/>
</dbReference>
<evidence type="ECO:0000259" key="2">
    <source>
        <dbReference type="PROSITE" id="PS50943"/>
    </source>
</evidence>
<organism evidence="3">
    <name type="scientific">uncultured Eubacteriales bacterium</name>
    <dbReference type="NCBI Taxonomy" id="172733"/>
    <lineage>
        <taxon>Bacteria</taxon>
        <taxon>Bacillati</taxon>
        <taxon>Bacillota</taxon>
        <taxon>Clostridia</taxon>
        <taxon>Eubacteriales</taxon>
        <taxon>environmental samples</taxon>
    </lineage>
</organism>
<name>A0A212J9T5_9FIRM</name>
<dbReference type="Gene3D" id="1.10.260.40">
    <property type="entry name" value="lambda repressor-like DNA-binding domains"/>
    <property type="match status" value="1"/>
</dbReference>
<dbReference type="EMBL" id="FLUN01000001">
    <property type="protein sequence ID" value="SBV96169.1"/>
    <property type="molecule type" value="Genomic_DNA"/>
</dbReference>
<dbReference type="InterPro" id="IPR010982">
    <property type="entry name" value="Lambda_DNA-bd_dom_sf"/>
</dbReference>
<dbReference type="AlphaFoldDB" id="A0A212J9T5"/>
<reference evidence="3" key="1">
    <citation type="submission" date="2016-04" db="EMBL/GenBank/DDBJ databases">
        <authorList>
            <person name="Evans L.H."/>
            <person name="Alamgir A."/>
            <person name="Owens N."/>
            <person name="Weber N.D."/>
            <person name="Virtaneva K."/>
            <person name="Barbian K."/>
            <person name="Babar A."/>
            <person name="Rosenke K."/>
        </authorList>
    </citation>
    <scope>NUCLEOTIDE SEQUENCE</scope>
    <source>
        <strain evidence="3">86</strain>
    </source>
</reference>
<dbReference type="InterPro" id="IPR001387">
    <property type="entry name" value="Cro/C1-type_HTH"/>
</dbReference>
<dbReference type="GO" id="GO:0003677">
    <property type="term" value="F:DNA binding"/>
    <property type="evidence" value="ECO:0007669"/>
    <property type="project" value="UniProtKB-KW"/>
</dbReference>
<accession>A0A212J9T5</accession>
<feature type="domain" description="HTH cro/C1-type" evidence="2">
    <location>
        <begin position="12"/>
        <end position="66"/>
    </location>
</feature>
<dbReference type="PROSITE" id="PS50943">
    <property type="entry name" value="HTH_CROC1"/>
    <property type="match status" value="1"/>
</dbReference>
<proteinExistence type="predicted"/>
<sequence>MEVDYEELGNNIKVHRIRNRLKQAQLAELVDVSAQHISHIECGKTKLGLPLLLRLSEVLSVNLYTLLGSNVASPPDAVAVAELAGIVKGATHAQQQLCLELCRTAMEQTKDKL</sequence>
<evidence type="ECO:0000256" key="1">
    <source>
        <dbReference type="ARBA" id="ARBA00023125"/>
    </source>
</evidence>